<accession>A0AA38I607</accession>
<reference evidence="1" key="1">
    <citation type="journal article" date="2023" name="G3 (Bethesda)">
        <title>Whole genome assemblies of Zophobas morio and Tenebrio molitor.</title>
        <authorList>
            <person name="Kaur S."/>
            <person name="Stinson S.A."/>
            <person name="diCenzo G.C."/>
        </authorList>
    </citation>
    <scope>NUCLEOTIDE SEQUENCE</scope>
    <source>
        <strain evidence="1">QUZm001</strain>
    </source>
</reference>
<sequence>MFFYRNGMLNEDDDRVYSVDACKDEYLVKYPILIEEESLKTHIRRIVARFNDTGSVSKRKPTRRPQVSEDVVEDLRARMQQSPKKYLAKFSLQSGLPYSTYQKNVKEKLHMHPYKISLVQELQPADFPR</sequence>
<gene>
    <name evidence="1" type="ORF">Zmor_021723</name>
</gene>
<evidence type="ECO:0000313" key="1">
    <source>
        <dbReference type="EMBL" id="KAJ3650010.1"/>
    </source>
</evidence>
<dbReference type="PANTHER" id="PTHR47326">
    <property type="entry name" value="TRANSPOSABLE ELEMENT TC3 TRANSPOSASE-LIKE PROTEIN"/>
    <property type="match status" value="1"/>
</dbReference>
<dbReference type="Proteomes" id="UP001168821">
    <property type="component" value="Unassembled WGS sequence"/>
</dbReference>
<keyword evidence="2" id="KW-1185">Reference proteome</keyword>
<organism evidence="1 2">
    <name type="scientific">Zophobas morio</name>
    <dbReference type="NCBI Taxonomy" id="2755281"/>
    <lineage>
        <taxon>Eukaryota</taxon>
        <taxon>Metazoa</taxon>
        <taxon>Ecdysozoa</taxon>
        <taxon>Arthropoda</taxon>
        <taxon>Hexapoda</taxon>
        <taxon>Insecta</taxon>
        <taxon>Pterygota</taxon>
        <taxon>Neoptera</taxon>
        <taxon>Endopterygota</taxon>
        <taxon>Coleoptera</taxon>
        <taxon>Polyphaga</taxon>
        <taxon>Cucujiformia</taxon>
        <taxon>Tenebrionidae</taxon>
        <taxon>Zophobas</taxon>
    </lineage>
</organism>
<dbReference type="AlphaFoldDB" id="A0AA38I607"/>
<name>A0AA38I607_9CUCU</name>
<proteinExistence type="predicted"/>
<protein>
    <submittedName>
        <fullName evidence="1">Uncharacterized protein</fullName>
    </submittedName>
</protein>
<dbReference type="PANTHER" id="PTHR47326:SF1">
    <property type="entry name" value="HTH PSQ-TYPE DOMAIN-CONTAINING PROTEIN"/>
    <property type="match status" value="1"/>
</dbReference>
<comment type="caution">
    <text evidence="1">The sequence shown here is derived from an EMBL/GenBank/DDBJ whole genome shotgun (WGS) entry which is preliminary data.</text>
</comment>
<evidence type="ECO:0000313" key="2">
    <source>
        <dbReference type="Proteomes" id="UP001168821"/>
    </source>
</evidence>
<dbReference type="EMBL" id="JALNTZ010000006">
    <property type="protein sequence ID" value="KAJ3650010.1"/>
    <property type="molecule type" value="Genomic_DNA"/>
</dbReference>